<accession>A0A6C0EHL2</accession>
<feature type="coiled-coil region" evidence="1">
    <location>
        <begin position="81"/>
        <end position="108"/>
    </location>
</feature>
<evidence type="ECO:0000313" key="3">
    <source>
        <dbReference type="EMBL" id="QHT28272.1"/>
    </source>
</evidence>
<dbReference type="EMBL" id="MN738854">
    <property type="protein sequence ID" value="QHT28272.1"/>
    <property type="molecule type" value="Genomic_DNA"/>
</dbReference>
<feature type="transmembrane region" description="Helical" evidence="2">
    <location>
        <begin position="123"/>
        <end position="142"/>
    </location>
</feature>
<keyword evidence="2" id="KW-0472">Membrane</keyword>
<protein>
    <submittedName>
        <fullName evidence="3">Uncharacterized protein</fullName>
    </submittedName>
</protein>
<evidence type="ECO:0000256" key="2">
    <source>
        <dbReference type="SAM" id="Phobius"/>
    </source>
</evidence>
<name>A0A6C0EHL2_9ZZZZ</name>
<organism evidence="3">
    <name type="scientific">viral metagenome</name>
    <dbReference type="NCBI Taxonomy" id="1070528"/>
    <lineage>
        <taxon>unclassified sequences</taxon>
        <taxon>metagenomes</taxon>
        <taxon>organismal metagenomes</taxon>
    </lineage>
</organism>
<evidence type="ECO:0000256" key="1">
    <source>
        <dbReference type="SAM" id="Coils"/>
    </source>
</evidence>
<reference evidence="3" key="1">
    <citation type="journal article" date="2020" name="Nature">
        <title>Giant virus diversity and host interactions through global metagenomics.</title>
        <authorList>
            <person name="Schulz F."/>
            <person name="Roux S."/>
            <person name="Paez-Espino D."/>
            <person name="Jungbluth S."/>
            <person name="Walsh D.A."/>
            <person name="Denef V.J."/>
            <person name="McMahon K.D."/>
            <person name="Konstantinidis K.T."/>
            <person name="Eloe-Fadrosh E.A."/>
            <person name="Kyrpides N.C."/>
            <person name="Woyke T."/>
        </authorList>
    </citation>
    <scope>NUCLEOTIDE SEQUENCE</scope>
    <source>
        <strain evidence="3">GVMAG-M-3300001348-25</strain>
    </source>
</reference>
<dbReference type="AlphaFoldDB" id="A0A6C0EHL2"/>
<keyword evidence="2" id="KW-0812">Transmembrane</keyword>
<keyword evidence="2" id="KW-1133">Transmembrane helix</keyword>
<sequence>MTESFKNPEYYIENYKNNKTTFFSLLQRVQDSFILFKQNPDDDDIEMNYRGYVDKVKNFHENEMKLDEEFKKSNKKINEGLDLMIKDIQKEKKINKNLTEKLKHVTEQDNAFGQSYSESIHEYNYTILYSTTIIGMIAFMIYSGKIKYNQ</sequence>
<keyword evidence="1" id="KW-0175">Coiled coil</keyword>
<proteinExistence type="predicted"/>